<dbReference type="AlphaFoldDB" id="A0A9D4AGM4"/>
<accession>A0A9D4AGM4</accession>
<gene>
    <name evidence="1" type="ORF">J1N35_008593</name>
</gene>
<comment type="caution">
    <text evidence="1">The sequence shown here is derived from an EMBL/GenBank/DDBJ whole genome shotgun (WGS) entry which is preliminary data.</text>
</comment>
<organism evidence="1 2">
    <name type="scientific">Gossypium stocksii</name>
    <dbReference type="NCBI Taxonomy" id="47602"/>
    <lineage>
        <taxon>Eukaryota</taxon>
        <taxon>Viridiplantae</taxon>
        <taxon>Streptophyta</taxon>
        <taxon>Embryophyta</taxon>
        <taxon>Tracheophyta</taxon>
        <taxon>Spermatophyta</taxon>
        <taxon>Magnoliopsida</taxon>
        <taxon>eudicotyledons</taxon>
        <taxon>Gunneridae</taxon>
        <taxon>Pentapetalae</taxon>
        <taxon>rosids</taxon>
        <taxon>malvids</taxon>
        <taxon>Malvales</taxon>
        <taxon>Malvaceae</taxon>
        <taxon>Malvoideae</taxon>
        <taxon>Gossypium</taxon>
    </lineage>
</organism>
<evidence type="ECO:0000313" key="2">
    <source>
        <dbReference type="Proteomes" id="UP000828251"/>
    </source>
</evidence>
<dbReference type="Proteomes" id="UP000828251">
    <property type="component" value="Unassembled WGS sequence"/>
</dbReference>
<dbReference type="EMBL" id="JAIQCV010000003">
    <property type="protein sequence ID" value="KAH1115215.1"/>
    <property type="molecule type" value="Genomic_DNA"/>
</dbReference>
<keyword evidence="2" id="KW-1185">Reference proteome</keyword>
<sequence>MKETLEVVLIRMEELKEDSKEFVLDSFRSTLDKLTVNDEALEALVTAMKEEIAKLKGELTICKAALGSGMLASGPKQRHVDVSKPENFKGARSAREVNNFLWELEQYFRAMSINDDDTKVNTASIYFSDVALLWWRRKSTNEKRGGTTIRTWEEFQIVLKK</sequence>
<name>A0A9D4AGM4_9ROSI</name>
<evidence type="ECO:0000313" key="1">
    <source>
        <dbReference type="EMBL" id="KAH1115215.1"/>
    </source>
</evidence>
<evidence type="ECO:0008006" key="3">
    <source>
        <dbReference type="Google" id="ProtNLM"/>
    </source>
</evidence>
<proteinExistence type="predicted"/>
<protein>
    <recommendedName>
        <fullName evidence="3">Retrotransposon gag domain-containing protein</fullName>
    </recommendedName>
</protein>
<dbReference type="OrthoDB" id="1000653at2759"/>
<reference evidence="1 2" key="1">
    <citation type="journal article" date="2021" name="Plant Biotechnol. J.">
        <title>Multi-omics assisted identification of the key and species-specific regulatory components of drought-tolerant mechanisms in Gossypium stocksii.</title>
        <authorList>
            <person name="Yu D."/>
            <person name="Ke L."/>
            <person name="Zhang D."/>
            <person name="Wu Y."/>
            <person name="Sun Y."/>
            <person name="Mei J."/>
            <person name="Sun J."/>
            <person name="Sun Y."/>
        </authorList>
    </citation>
    <scope>NUCLEOTIDE SEQUENCE [LARGE SCALE GENOMIC DNA]</scope>
    <source>
        <strain evidence="2">cv. E1</strain>
        <tissue evidence="1">Leaf</tissue>
    </source>
</reference>